<dbReference type="GO" id="GO:0016787">
    <property type="term" value="F:hydrolase activity"/>
    <property type="evidence" value="ECO:0007669"/>
    <property type="project" value="UniProtKB-KW"/>
</dbReference>
<dbReference type="PANTHER" id="PTHR43784:SF2">
    <property type="entry name" value="GDSL-LIKE LIPASE_ACYLHYDROLASE, PUTATIVE (AFU_ORTHOLOGUE AFUA_2G00820)-RELATED"/>
    <property type="match status" value="1"/>
</dbReference>
<dbReference type="Proteomes" id="UP001375812">
    <property type="component" value="Unassembled WGS sequence"/>
</dbReference>
<reference evidence="3 4" key="1">
    <citation type="submission" date="2023-12" db="EMBL/GenBank/DDBJ databases">
        <title>Gut-associated functions are favored during microbiome assembly across C. elegans life.</title>
        <authorList>
            <person name="Zimmermann J."/>
        </authorList>
    </citation>
    <scope>NUCLEOTIDE SEQUENCE [LARGE SCALE GENOMIC DNA]</scope>
    <source>
        <strain evidence="3 4">MYb71</strain>
    </source>
</reference>
<dbReference type="InterPro" id="IPR053140">
    <property type="entry name" value="GDSL_Rv0518-like"/>
</dbReference>
<dbReference type="CDD" id="cd01830">
    <property type="entry name" value="XynE_like"/>
    <property type="match status" value="1"/>
</dbReference>
<dbReference type="Gene3D" id="3.40.50.1110">
    <property type="entry name" value="SGNH hydrolase"/>
    <property type="match status" value="1"/>
</dbReference>
<keyword evidence="3" id="KW-0378">Hydrolase</keyword>
<proteinExistence type="predicted"/>
<comment type="caution">
    <text evidence="3">The sequence shown here is derived from an EMBL/GenBank/DDBJ whole genome shotgun (WGS) entry which is preliminary data.</text>
</comment>
<gene>
    <name evidence="3" type="ORF">WH297_15755</name>
</gene>
<feature type="chain" id="PRO_5046002321" evidence="1">
    <location>
        <begin position="31"/>
        <end position="427"/>
    </location>
</feature>
<feature type="domain" description="SGNH hydrolase-type esterase" evidence="2">
    <location>
        <begin position="214"/>
        <end position="410"/>
    </location>
</feature>
<evidence type="ECO:0000256" key="1">
    <source>
        <dbReference type="SAM" id="SignalP"/>
    </source>
</evidence>
<dbReference type="SUPFAM" id="SSF52266">
    <property type="entry name" value="SGNH hydrolase"/>
    <property type="match status" value="1"/>
</dbReference>
<keyword evidence="4" id="KW-1185">Reference proteome</keyword>
<dbReference type="EMBL" id="JBBGZH010000002">
    <property type="protein sequence ID" value="MEJ5021175.1"/>
    <property type="molecule type" value="Genomic_DNA"/>
</dbReference>
<protein>
    <submittedName>
        <fullName evidence="3">SGNH/GDSL hydrolase family protein</fullName>
    </submittedName>
</protein>
<accession>A0ABU8PHX1</accession>
<evidence type="ECO:0000259" key="2">
    <source>
        <dbReference type="Pfam" id="PF13472"/>
    </source>
</evidence>
<evidence type="ECO:0000313" key="3">
    <source>
        <dbReference type="EMBL" id="MEJ5021175.1"/>
    </source>
</evidence>
<name>A0ABU8PHX1_9HYPH</name>
<feature type="signal peptide" evidence="1">
    <location>
        <begin position="1"/>
        <end position="30"/>
    </location>
</feature>
<sequence>MKTQSLQSILRQGVIALTLAGTIAISTASAAQPGDYWSPSWMAATQPMWDRNFVLPLGVPSHYNQQTIRQTARLSIGGSKLRVVISNEDGVAPLHIGAAHLARHDKGSAIVASTDRVVHFGGKQEVVVPAGGRLISDPVNLSLPSLTEVTVSLYLPKNTEPSGFHFDARDTAYVVNGDMTGAEDLPGTASQYSTRVFLSGLIVETEKAPTTVVALGDSLTDGNGSTPGSNNRWPDALADRLAERGIGVLNAGISGGRLLKDGMGRAGLVRAARDVFAQPGVKAVIVKFGTNDIGWPGGGFAPEEAMVSAEEIIQGYRELIEMAHANNVRIIGGTIAPNEGVAKGSLIEGHHSPEKETIRQAVNQWIRESDEFDDVVDFDAVLRDPANPARMKTELDSGDHLHPGDAGYKAMAAVIDIDALLGGSVKP</sequence>
<organism evidence="3 4">
    <name type="scientific">Ochrobactrum vermis</name>
    <dbReference type="NCBI Taxonomy" id="1827297"/>
    <lineage>
        <taxon>Bacteria</taxon>
        <taxon>Pseudomonadati</taxon>
        <taxon>Pseudomonadota</taxon>
        <taxon>Alphaproteobacteria</taxon>
        <taxon>Hyphomicrobiales</taxon>
        <taxon>Brucellaceae</taxon>
        <taxon>Brucella/Ochrobactrum group</taxon>
        <taxon>Ochrobactrum</taxon>
    </lineage>
</organism>
<keyword evidence="1" id="KW-0732">Signal</keyword>
<dbReference type="PANTHER" id="PTHR43784">
    <property type="entry name" value="GDSL-LIKE LIPASE/ACYLHYDROLASE, PUTATIVE (AFU_ORTHOLOGUE AFUA_2G00820)-RELATED"/>
    <property type="match status" value="1"/>
</dbReference>
<evidence type="ECO:0000313" key="4">
    <source>
        <dbReference type="Proteomes" id="UP001375812"/>
    </source>
</evidence>
<dbReference type="InterPro" id="IPR036514">
    <property type="entry name" value="SGNH_hydro_sf"/>
</dbReference>
<dbReference type="InterPro" id="IPR013830">
    <property type="entry name" value="SGNH_hydro"/>
</dbReference>
<dbReference type="Pfam" id="PF13472">
    <property type="entry name" value="Lipase_GDSL_2"/>
    <property type="match status" value="1"/>
</dbReference>
<dbReference type="RefSeq" id="WP_105543640.1">
    <property type="nucleotide sequence ID" value="NZ_JBBGZH010000002.1"/>
</dbReference>